<evidence type="ECO:0000313" key="2">
    <source>
        <dbReference type="EMBL" id="TVU50342.1"/>
    </source>
</evidence>
<sequence length="114" mass="11751">MAGQAPYPTLGIYHTNNNPPVALPLGCSGSSLNSSGSSGEREGERRVVFAWVEETLGDARGRRPATVLGGDGASGRLELEEWVRTGRRSTAQLAREDGGEHLAGAGGFEGAGNG</sequence>
<name>A0A5J9WNN0_9POAL</name>
<proteinExistence type="predicted"/>
<dbReference type="AlphaFoldDB" id="A0A5J9WNN0"/>
<dbReference type="Gramene" id="TVU50342">
    <property type="protein sequence ID" value="TVU50342"/>
    <property type="gene ID" value="EJB05_01711"/>
</dbReference>
<feature type="non-terminal residue" evidence="2">
    <location>
        <position position="1"/>
    </location>
</feature>
<accession>A0A5J9WNN0</accession>
<organism evidence="2 3">
    <name type="scientific">Eragrostis curvula</name>
    <name type="common">weeping love grass</name>
    <dbReference type="NCBI Taxonomy" id="38414"/>
    <lineage>
        <taxon>Eukaryota</taxon>
        <taxon>Viridiplantae</taxon>
        <taxon>Streptophyta</taxon>
        <taxon>Embryophyta</taxon>
        <taxon>Tracheophyta</taxon>
        <taxon>Spermatophyta</taxon>
        <taxon>Magnoliopsida</taxon>
        <taxon>Liliopsida</taxon>
        <taxon>Poales</taxon>
        <taxon>Poaceae</taxon>
        <taxon>PACMAD clade</taxon>
        <taxon>Chloridoideae</taxon>
        <taxon>Eragrostideae</taxon>
        <taxon>Eragrostidinae</taxon>
        <taxon>Eragrostis</taxon>
    </lineage>
</organism>
<dbReference type="EMBL" id="RWGY01000002">
    <property type="protein sequence ID" value="TVU50342.1"/>
    <property type="molecule type" value="Genomic_DNA"/>
</dbReference>
<comment type="caution">
    <text evidence="2">The sequence shown here is derived from an EMBL/GenBank/DDBJ whole genome shotgun (WGS) entry which is preliminary data.</text>
</comment>
<keyword evidence="3" id="KW-1185">Reference proteome</keyword>
<protein>
    <submittedName>
        <fullName evidence="2">Uncharacterized protein</fullName>
    </submittedName>
</protein>
<gene>
    <name evidence="2" type="ORF">EJB05_01711</name>
</gene>
<evidence type="ECO:0000256" key="1">
    <source>
        <dbReference type="SAM" id="MobiDB-lite"/>
    </source>
</evidence>
<evidence type="ECO:0000313" key="3">
    <source>
        <dbReference type="Proteomes" id="UP000324897"/>
    </source>
</evidence>
<reference evidence="2 3" key="1">
    <citation type="journal article" date="2019" name="Sci. Rep.">
        <title>A high-quality genome of Eragrostis curvula grass provides insights into Poaceae evolution and supports new strategies to enhance forage quality.</title>
        <authorList>
            <person name="Carballo J."/>
            <person name="Santos B.A.C.M."/>
            <person name="Zappacosta D."/>
            <person name="Garbus I."/>
            <person name="Selva J.P."/>
            <person name="Gallo C.A."/>
            <person name="Diaz A."/>
            <person name="Albertini E."/>
            <person name="Caccamo M."/>
            <person name="Echenique V."/>
        </authorList>
    </citation>
    <scope>NUCLEOTIDE SEQUENCE [LARGE SCALE GENOMIC DNA]</scope>
    <source>
        <strain evidence="3">cv. Victoria</strain>
        <tissue evidence="2">Leaf</tissue>
    </source>
</reference>
<feature type="region of interest" description="Disordered" evidence="1">
    <location>
        <begin position="94"/>
        <end position="114"/>
    </location>
</feature>
<feature type="compositionally biased region" description="Gly residues" evidence="1">
    <location>
        <begin position="104"/>
        <end position="114"/>
    </location>
</feature>
<dbReference type="Proteomes" id="UP000324897">
    <property type="component" value="Chromosome 6"/>
</dbReference>